<reference evidence="1" key="1">
    <citation type="submission" date="2020-05" db="EMBL/GenBank/DDBJ databases">
        <title>Mycena genomes resolve the evolution of fungal bioluminescence.</title>
        <authorList>
            <person name="Tsai I.J."/>
        </authorList>
    </citation>
    <scope>NUCLEOTIDE SEQUENCE</scope>
    <source>
        <strain evidence="1">CCC161011</strain>
    </source>
</reference>
<comment type="caution">
    <text evidence="1">The sequence shown here is derived from an EMBL/GenBank/DDBJ whole genome shotgun (WGS) entry which is preliminary data.</text>
</comment>
<organism evidence="1 2">
    <name type="scientific">Mycena venus</name>
    <dbReference type="NCBI Taxonomy" id="2733690"/>
    <lineage>
        <taxon>Eukaryota</taxon>
        <taxon>Fungi</taxon>
        <taxon>Dikarya</taxon>
        <taxon>Basidiomycota</taxon>
        <taxon>Agaricomycotina</taxon>
        <taxon>Agaricomycetes</taxon>
        <taxon>Agaricomycetidae</taxon>
        <taxon>Agaricales</taxon>
        <taxon>Marasmiineae</taxon>
        <taxon>Mycenaceae</taxon>
        <taxon>Mycena</taxon>
    </lineage>
</organism>
<evidence type="ECO:0000313" key="1">
    <source>
        <dbReference type="EMBL" id="KAF7345753.1"/>
    </source>
</evidence>
<keyword evidence="2" id="KW-1185">Reference proteome</keyword>
<evidence type="ECO:0000313" key="2">
    <source>
        <dbReference type="Proteomes" id="UP000620124"/>
    </source>
</evidence>
<dbReference type="OrthoDB" id="3044242at2759"/>
<dbReference type="EMBL" id="JACAZI010000013">
    <property type="protein sequence ID" value="KAF7345753.1"/>
    <property type="molecule type" value="Genomic_DNA"/>
</dbReference>
<proteinExistence type="predicted"/>
<name>A0A8H6XPT8_9AGAR</name>
<dbReference type="AlphaFoldDB" id="A0A8H6XPT8"/>
<dbReference type="Proteomes" id="UP000620124">
    <property type="component" value="Unassembled WGS sequence"/>
</dbReference>
<sequence>MDLQSQSEPEFAIASTTDNAESGLYHGAFFPRAAGFAIGGGVFTSNVNVTNNVYALPLEQPTAFRTILLGDINLLKELYLDGQSRIMGRKSRVGVRRMYSATLEGRDSKLMTVAMYRGEGAEEQWREHIEKYEYIRHPNIMQPYGLVSTSGLRAIVFHDELVPFREFFNRFQYSPILTTYILGYCTTEWNEARDYFHSVCPSNGMMRWPRIMKTLQCTFWIRQATGQLCVDLVQNPKTEGDFYPVGSGEPVNVPRLKDISLDHPDAEAVVISTLDEGEYHQLCSGSPIAQPCILAVSTQLSMSTGPIISHSKSNHGTLFRITKSLGPNFAVPRRNHDGGKIMENSWIRYDSRRFWLAQANHIFTRLGVTSHFDDYVFGKGFDPDSQELAKHLGYPLYELSGDRYDCVS</sequence>
<protein>
    <recommendedName>
        <fullName evidence="3">Protein kinase domain-containing protein</fullName>
    </recommendedName>
</protein>
<evidence type="ECO:0008006" key="3">
    <source>
        <dbReference type="Google" id="ProtNLM"/>
    </source>
</evidence>
<gene>
    <name evidence="1" type="ORF">MVEN_01595600</name>
</gene>
<accession>A0A8H6XPT8</accession>